<dbReference type="GO" id="GO:0004512">
    <property type="term" value="F:inositol-3-phosphate synthase activity"/>
    <property type="evidence" value="ECO:0007669"/>
    <property type="project" value="InterPro"/>
</dbReference>
<dbReference type="EMBL" id="AP026367">
    <property type="protein sequence ID" value="BDN82319.1"/>
    <property type="molecule type" value="Genomic_DNA"/>
</dbReference>
<name>A0A9N7LUV1_9MYCO</name>
<evidence type="ECO:0008006" key="3">
    <source>
        <dbReference type="Google" id="ProtNLM"/>
    </source>
</evidence>
<gene>
    <name evidence="1" type="ORF">NJB1907Z4_C25340</name>
</gene>
<dbReference type="SUPFAM" id="SSF51735">
    <property type="entry name" value="NAD(P)-binding Rossmann-fold domains"/>
    <property type="match status" value="1"/>
</dbReference>
<accession>A0A9N7LUV1</accession>
<sequence length="65" mass="7053">MAAPLVLDVARLLSMARMRGAQGVVGELGFFFKEPWGSSTHSLAAQYEALHQWANSFSTPDSAEL</sequence>
<proteinExistence type="predicted"/>
<evidence type="ECO:0000313" key="2">
    <source>
        <dbReference type="Proteomes" id="UP001058626"/>
    </source>
</evidence>
<dbReference type="InterPro" id="IPR036291">
    <property type="entry name" value="NAD(P)-bd_dom_sf"/>
</dbReference>
<dbReference type="Gene3D" id="3.40.50.720">
    <property type="entry name" value="NAD(P)-binding Rossmann-like Domain"/>
    <property type="match status" value="1"/>
</dbReference>
<dbReference type="GO" id="GO:0008654">
    <property type="term" value="P:phospholipid biosynthetic process"/>
    <property type="evidence" value="ECO:0007669"/>
    <property type="project" value="InterPro"/>
</dbReference>
<dbReference type="InterPro" id="IPR002587">
    <property type="entry name" value="Myo-inos-1-P_Synthase"/>
</dbReference>
<keyword evidence="2" id="KW-1185">Reference proteome</keyword>
<reference evidence="1" key="1">
    <citation type="submission" date="2022-06" db="EMBL/GenBank/DDBJ databases">
        <title>Complete genome sequence of Mycobacterium pseudoshottsii NJB1907-Z4.</title>
        <authorList>
            <person name="Komine T."/>
            <person name="Fukano H."/>
            <person name="Wada S."/>
        </authorList>
    </citation>
    <scope>NUCLEOTIDE SEQUENCE</scope>
    <source>
        <strain evidence="1">NJB1907-Z4</strain>
    </source>
</reference>
<dbReference type="Pfam" id="PF07994">
    <property type="entry name" value="NAD_binding_5"/>
    <property type="match status" value="1"/>
</dbReference>
<protein>
    <recommendedName>
        <fullName evidence="3">Myo-inositol-1-phosphate synthase GAPDH-like domain-containing protein</fullName>
    </recommendedName>
</protein>
<evidence type="ECO:0000313" key="1">
    <source>
        <dbReference type="EMBL" id="BDN82319.1"/>
    </source>
</evidence>
<dbReference type="Proteomes" id="UP001058626">
    <property type="component" value="Chromosome"/>
</dbReference>
<dbReference type="AlphaFoldDB" id="A0A9N7LUV1"/>
<dbReference type="GO" id="GO:0006021">
    <property type="term" value="P:inositol biosynthetic process"/>
    <property type="evidence" value="ECO:0007669"/>
    <property type="project" value="InterPro"/>
</dbReference>
<organism evidence="1 2">
    <name type="scientific">Mycobacterium pseudoshottsii</name>
    <dbReference type="NCBI Taxonomy" id="265949"/>
    <lineage>
        <taxon>Bacteria</taxon>
        <taxon>Bacillati</taxon>
        <taxon>Actinomycetota</taxon>
        <taxon>Actinomycetes</taxon>
        <taxon>Mycobacteriales</taxon>
        <taxon>Mycobacteriaceae</taxon>
        <taxon>Mycobacterium</taxon>
        <taxon>Mycobacterium ulcerans group</taxon>
    </lineage>
</organism>